<dbReference type="Pfam" id="PF23173">
    <property type="entry name" value="bHLH_SAC51"/>
    <property type="match status" value="1"/>
</dbReference>
<reference evidence="3" key="1">
    <citation type="journal article" date="2020" name="Nat. Commun.">
        <title>Genome sequence of the cluster root forming white lupin.</title>
        <authorList>
            <person name="Hufnagel B."/>
            <person name="Marques A."/>
            <person name="Soriano A."/>
            <person name="Marques L."/>
            <person name="Divol F."/>
            <person name="Doumas P."/>
            <person name="Sallet E."/>
            <person name="Mancinotti D."/>
            <person name="Carrere S."/>
            <person name="Marande W."/>
            <person name="Arribat S."/>
            <person name="Keller J."/>
            <person name="Huneau C."/>
            <person name="Blein T."/>
            <person name="Aime D."/>
            <person name="Laguerre M."/>
            <person name="Taylor J."/>
            <person name="Schubert V."/>
            <person name="Nelson M."/>
            <person name="Geu-Flores F."/>
            <person name="Crespi M."/>
            <person name="Gallardo-Guerrero K."/>
            <person name="Delaux P.-M."/>
            <person name="Salse J."/>
            <person name="Berges H."/>
            <person name="Guyot R."/>
            <person name="Gouzy J."/>
            <person name="Peret B."/>
        </authorList>
    </citation>
    <scope>NUCLEOTIDE SEQUENCE [LARGE SCALE GENOMIC DNA]</scope>
    <source>
        <strain evidence="3">cv. Amiga</strain>
    </source>
</reference>
<evidence type="ECO:0000313" key="3">
    <source>
        <dbReference type="Proteomes" id="UP000447434"/>
    </source>
</evidence>
<evidence type="ECO:0000313" key="2">
    <source>
        <dbReference type="EMBL" id="KAE9613459.1"/>
    </source>
</evidence>
<proteinExistence type="predicted"/>
<evidence type="ECO:0000256" key="1">
    <source>
        <dbReference type="SAM" id="MobiDB-lite"/>
    </source>
</evidence>
<accession>A0A6A4QJ37</accession>
<dbReference type="EMBL" id="WOCE01000005">
    <property type="protein sequence ID" value="KAE9613459.1"/>
    <property type="molecule type" value="Genomic_DNA"/>
</dbReference>
<keyword evidence="3" id="KW-1185">Reference proteome</keyword>
<feature type="compositionally biased region" description="Acidic residues" evidence="1">
    <location>
        <begin position="192"/>
        <end position="209"/>
    </location>
</feature>
<sequence>MVKSDSSWPRPQHVAWQSSYLNRSSMLAEPSLLGLPAYAKSSAVIFPAVGAFPGFAAPAIPSLKTELTNEVQQGFLQRPNPEPSLKETHTGGALQNANHASFQKKLLIFDHSGNMTRLVYGPGVPLVQSAIVTATKFAQGYDVNEEVQARNKDKIFLSNYGLPEVSHKDHMAHEESEMHEDTEEINALLYSDDDEYDDDNDNDNDDDNNEVTSTGRSPLETKRTHVMQEQFKNTNEDIASSDWPNKRLKSIDGGYSISLPPVDCASSLRLNETPECVSDAESKLSSGCAYFVEKNVADNSMVDDIQLKRDKILESLKVLESLIPGAKGKEPLLVIDGTIQYLKSLMSQTGANGVKYDLQISHKTGCFAEVP</sequence>
<dbReference type="AlphaFoldDB" id="A0A6A4QJ37"/>
<organism evidence="2 3">
    <name type="scientific">Lupinus albus</name>
    <name type="common">White lupine</name>
    <name type="synonym">Lupinus termis</name>
    <dbReference type="NCBI Taxonomy" id="3870"/>
    <lineage>
        <taxon>Eukaryota</taxon>
        <taxon>Viridiplantae</taxon>
        <taxon>Streptophyta</taxon>
        <taxon>Embryophyta</taxon>
        <taxon>Tracheophyta</taxon>
        <taxon>Spermatophyta</taxon>
        <taxon>Magnoliopsida</taxon>
        <taxon>eudicotyledons</taxon>
        <taxon>Gunneridae</taxon>
        <taxon>Pentapetalae</taxon>
        <taxon>rosids</taxon>
        <taxon>fabids</taxon>
        <taxon>Fabales</taxon>
        <taxon>Fabaceae</taxon>
        <taxon>Papilionoideae</taxon>
        <taxon>50 kb inversion clade</taxon>
        <taxon>genistoids sensu lato</taxon>
        <taxon>core genistoids</taxon>
        <taxon>Genisteae</taxon>
        <taxon>Lupinus</taxon>
    </lineage>
</organism>
<protein>
    <recommendedName>
        <fullName evidence="4">Transcription factor bHLH family</fullName>
    </recommendedName>
</protein>
<dbReference type="PANTHER" id="PTHR36066:SF8">
    <property type="entry name" value="TRANSCRIPTION FACTOR SAC51"/>
    <property type="match status" value="1"/>
</dbReference>
<name>A0A6A4QJ37_LUPAL</name>
<comment type="caution">
    <text evidence="2">The sequence shown here is derived from an EMBL/GenBank/DDBJ whole genome shotgun (WGS) entry which is preliminary data.</text>
</comment>
<evidence type="ECO:0008006" key="4">
    <source>
        <dbReference type="Google" id="ProtNLM"/>
    </source>
</evidence>
<dbReference type="InterPro" id="IPR037546">
    <property type="entry name" value="SAC51-like"/>
</dbReference>
<dbReference type="Proteomes" id="UP000447434">
    <property type="component" value="Chromosome 5"/>
</dbReference>
<dbReference type="PANTHER" id="PTHR36066">
    <property type="entry name" value="TRANSCRIPTION FACTOR BHLH145"/>
    <property type="match status" value="1"/>
</dbReference>
<feature type="region of interest" description="Disordered" evidence="1">
    <location>
        <begin position="192"/>
        <end position="224"/>
    </location>
</feature>
<gene>
    <name evidence="2" type="ORF">Lalb_Chr05g0217651</name>
</gene>
<dbReference type="OrthoDB" id="777433at2759"/>